<dbReference type="EMBL" id="VZZJ01000004">
    <property type="protein sequence ID" value="KAB1074932.1"/>
    <property type="molecule type" value="Genomic_DNA"/>
</dbReference>
<dbReference type="Pfam" id="PF09361">
    <property type="entry name" value="Phasin_2"/>
    <property type="match status" value="1"/>
</dbReference>
<comment type="caution">
    <text evidence="3">The sequence shown here is derived from an EMBL/GenBank/DDBJ whole genome shotgun (WGS) entry which is preliminary data.</text>
</comment>
<organism evidence="3 4">
    <name type="scientific">Methylobacterium planeticum</name>
    <dbReference type="NCBI Taxonomy" id="2615211"/>
    <lineage>
        <taxon>Bacteria</taxon>
        <taxon>Pseudomonadati</taxon>
        <taxon>Pseudomonadota</taxon>
        <taxon>Alphaproteobacteria</taxon>
        <taxon>Hyphomicrobiales</taxon>
        <taxon>Methylobacteriaceae</taxon>
        <taxon>Methylobacterium</taxon>
    </lineage>
</organism>
<protein>
    <recommendedName>
        <fullName evidence="2">Phasin domain-containing protein</fullName>
    </recommendedName>
</protein>
<evidence type="ECO:0000313" key="3">
    <source>
        <dbReference type="EMBL" id="KAB1074932.1"/>
    </source>
</evidence>
<feature type="domain" description="Phasin" evidence="2">
    <location>
        <begin position="85"/>
        <end position="145"/>
    </location>
</feature>
<feature type="region of interest" description="Disordered" evidence="1">
    <location>
        <begin position="1"/>
        <end position="34"/>
    </location>
</feature>
<dbReference type="Proteomes" id="UP000441523">
    <property type="component" value="Unassembled WGS sequence"/>
</dbReference>
<dbReference type="AlphaFoldDB" id="A0A6N6MZD0"/>
<proteinExistence type="predicted"/>
<gene>
    <name evidence="3" type="ORF">F6X51_06245</name>
</gene>
<sequence>MAESPEAAIEEPAIEEPAAPEPEPDVEASSESALAQTFPEPAFSAVPALAETPVAAATETMRAATSGFRRLSIGLKAQPLDIGGINATLFAFLRNESAAALAHIQALSSAKSPADLIRLQVGELQRAADASLTCWNDLARKASRVVEIRRH</sequence>
<name>A0A6N6MZD0_9HYPH</name>
<keyword evidence="4" id="KW-1185">Reference proteome</keyword>
<dbReference type="InterPro" id="IPR018968">
    <property type="entry name" value="Phasin"/>
</dbReference>
<evidence type="ECO:0000313" key="4">
    <source>
        <dbReference type="Proteomes" id="UP000441523"/>
    </source>
</evidence>
<reference evidence="3 4" key="1">
    <citation type="submission" date="2019-09" db="EMBL/GenBank/DDBJ databases">
        <title>YIM 132548 draft genome.</title>
        <authorList>
            <person name="Jiang L."/>
        </authorList>
    </citation>
    <scope>NUCLEOTIDE SEQUENCE [LARGE SCALE GENOMIC DNA]</scope>
    <source>
        <strain evidence="3 4">YIM 132548</strain>
    </source>
</reference>
<evidence type="ECO:0000259" key="2">
    <source>
        <dbReference type="Pfam" id="PF09361"/>
    </source>
</evidence>
<evidence type="ECO:0000256" key="1">
    <source>
        <dbReference type="SAM" id="MobiDB-lite"/>
    </source>
</evidence>
<accession>A0A6N6MZD0</accession>